<feature type="transmembrane region" description="Helical" evidence="1">
    <location>
        <begin position="64"/>
        <end position="89"/>
    </location>
</feature>
<proteinExistence type="predicted"/>
<dbReference type="EMBL" id="AALSXK010000029">
    <property type="protein sequence ID" value="EDD0503941.1"/>
    <property type="molecule type" value="Genomic_DNA"/>
</dbReference>
<dbReference type="EMBL" id="AAGLNK010000048">
    <property type="protein sequence ID" value="EBP3696555.1"/>
    <property type="molecule type" value="Genomic_DNA"/>
</dbReference>
<keyword evidence="1" id="KW-0812">Transmembrane</keyword>
<evidence type="ECO:0000313" key="26">
    <source>
        <dbReference type="EMBL" id="HAB5843407.1"/>
    </source>
</evidence>
<evidence type="ECO:0000313" key="16">
    <source>
        <dbReference type="EMBL" id="HAB3964455.1"/>
    </source>
</evidence>
<reference evidence="7" key="4">
    <citation type="submission" date="2018-07" db="EMBL/GenBank/DDBJ databases">
        <authorList>
            <consortium name="PulseNet: The National Subtyping Network for Foodborne Disease Surveillance"/>
            <person name="Tarr C.L."/>
            <person name="Trees E."/>
            <person name="Katz L.S."/>
            <person name="Carleton-Romer H.A."/>
            <person name="Stroika S."/>
            <person name="Kucerova Z."/>
            <person name="Roache K.F."/>
            <person name="Sabol A.L."/>
            <person name="Besser J."/>
            <person name="Gerner-Smidt P."/>
        </authorList>
    </citation>
    <scope>NUCLEOTIDE SEQUENCE</scope>
    <source>
        <strain evidence="7">PNUSAS008615</strain>
    </source>
</reference>
<dbReference type="EMBL" id="DAAGPR010000054">
    <property type="protein sequence ID" value="HAB4051670.1"/>
    <property type="molecule type" value="Genomic_DNA"/>
</dbReference>
<reference evidence="32" key="6">
    <citation type="submission" date="2018-08" db="EMBL/GenBank/DDBJ databases">
        <authorList>
            <consortium name="GenomeTrakr network: Whole genome sequencing for foodborne pathogen traceback"/>
        </authorList>
    </citation>
    <scope>NUCLEOTIDE SEQUENCE [LARGE SCALE GENOMIC DNA]</scope>
    <source>
        <strain evidence="3">CFSAN008697</strain>
        <strain evidence="6">FDA00001986</strain>
        <strain evidence="32">FMA0132</strain>
    </source>
</reference>
<dbReference type="EMBL" id="DAAHAQ010000047">
    <property type="protein sequence ID" value="HAB5329750.1"/>
    <property type="molecule type" value="Genomic_DNA"/>
</dbReference>
<dbReference type="Proteomes" id="UP000839735">
    <property type="component" value="Unassembled WGS sequence"/>
</dbReference>
<dbReference type="STRING" id="59204.UQ49_09530"/>
<dbReference type="EMBL" id="DAAMII010000046">
    <property type="protein sequence ID" value="HAC6767468.1"/>
    <property type="molecule type" value="Genomic_DNA"/>
</dbReference>
<organism evidence="2 35">
    <name type="scientific">Salmonella diarizonae</name>
    <dbReference type="NCBI Taxonomy" id="59204"/>
    <lineage>
        <taxon>Bacteria</taxon>
        <taxon>Pseudomonadati</taxon>
        <taxon>Pseudomonadota</taxon>
        <taxon>Gammaproteobacteria</taxon>
        <taxon>Enterobacterales</taxon>
        <taxon>Enterobacteriaceae</taxon>
        <taxon>Salmonella</taxon>
    </lineage>
</organism>
<evidence type="ECO:0000313" key="4">
    <source>
        <dbReference type="EMBL" id="ECC3917261.1"/>
    </source>
</evidence>
<evidence type="ECO:0000313" key="28">
    <source>
        <dbReference type="EMBL" id="HAC6767468.1"/>
    </source>
</evidence>
<dbReference type="EMBL" id="DAAGBA010000061">
    <property type="protein sequence ID" value="HAB2326618.1"/>
    <property type="molecule type" value="Genomic_DNA"/>
</dbReference>
<dbReference type="EMBL" id="DAAFXY010000056">
    <property type="protein sequence ID" value="HAB1979951.1"/>
    <property type="molecule type" value="Genomic_DNA"/>
</dbReference>
<dbReference type="EMBL" id="DAAGXW010000040">
    <property type="protein sequence ID" value="HAB5019134.1"/>
    <property type="molecule type" value="Genomic_DNA"/>
</dbReference>
<evidence type="ECO:0000313" key="14">
    <source>
        <dbReference type="EMBL" id="HAB3844580.1"/>
    </source>
</evidence>
<evidence type="ECO:0000313" key="34">
    <source>
        <dbReference type="EMBL" id="SUG56302.1"/>
    </source>
</evidence>
<evidence type="ECO:0000313" key="18">
    <source>
        <dbReference type="EMBL" id="HAB4051670.1"/>
    </source>
</evidence>
<dbReference type="EMBL" id="AAMIRF010000069">
    <property type="protein sequence ID" value="EDH7458333.1"/>
    <property type="molecule type" value="Genomic_DNA"/>
</dbReference>
<evidence type="ECO:0000313" key="27">
    <source>
        <dbReference type="EMBL" id="HAB6341809.1"/>
    </source>
</evidence>
<evidence type="ECO:0000313" key="35">
    <source>
        <dbReference type="Proteomes" id="UP000230639"/>
    </source>
</evidence>
<evidence type="ECO:0000313" key="30">
    <source>
        <dbReference type="EMBL" id="HAE1476608.1"/>
    </source>
</evidence>
<dbReference type="EMBL" id="DAAGOS010000051">
    <property type="protein sequence ID" value="HAB3924942.1"/>
    <property type="molecule type" value="Genomic_DNA"/>
</dbReference>
<reference evidence="2 35" key="1">
    <citation type="submission" date="2017-09" db="EMBL/GenBank/DDBJ databases">
        <title>Complete genome of Salmonella enterica subsp. diarizonae isolated from stool of a patient with bacterial enteropathy.</title>
        <authorList>
            <person name="Zhou J."/>
            <person name="Chen Q."/>
            <person name="Guo L."/>
            <person name="Fan J."/>
        </authorList>
    </citation>
    <scope>NUCLEOTIDE SEQUENCE [LARGE SCALE GENOMIC DNA]</scope>
    <source>
        <strain evidence="2 35">HZS154</strain>
    </source>
</reference>
<dbReference type="EMBL" id="AAIXUH010000031">
    <property type="protein sequence ID" value="ECJ2915697.1"/>
    <property type="molecule type" value="Genomic_DNA"/>
</dbReference>
<dbReference type="EMBL" id="DAAQXJ010000063">
    <property type="protein sequence ID" value="HAE1265645.1"/>
    <property type="molecule type" value="Genomic_DNA"/>
</dbReference>
<dbReference type="EMBL" id="AAIBIC010000053">
    <property type="protein sequence ID" value="ECC3917261.1"/>
    <property type="molecule type" value="Genomic_DNA"/>
</dbReference>
<reference evidence="34 36" key="3">
    <citation type="submission" date="2018-06" db="EMBL/GenBank/DDBJ databases">
        <authorList>
            <consortium name="Pathogen Informatics"/>
            <person name="Doyle S."/>
        </authorList>
    </citation>
    <scope>NUCLEOTIDE SEQUENCE [LARGE SCALE GENOMIC DNA]</scope>
    <source>
        <strain evidence="34 36">NCTC10060</strain>
    </source>
</reference>
<evidence type="ECO:0000313" key="8">
    <source>
        <dbReference type="EMBL" id="HAB1778046.1"/>
    </source>
</evidence>
<reference evidence="4" key="5">
    <citation type="submission" date="2018-08" db="EMBL/GenBank/DDBJ databases">
        <authorList>
            <person name="Ashton P.M."/>
            <person name="Dallman T."/>
            <person name="Nair S."/>
            <person name="De Pinna E."/>
            <person name="Peters T."/>
            <person name="Grant K."/>
        </authorList>
    </citation>
    <scope>NUCLEOTIDE SEQUENCE [LARGE SCALE GENOMIC DNA]</scope>
    <source>
        <strain evidence="4">294779</strain>
        <strain evidence="5">481463</strain>
    </source>
</reference>
<reference evidence="33" key="8">
    <citation type="submission" date="2021-07" db="EMBL/GenBank/DDBJ databases">
        <title>Whole-Genome Sequences of non-enterica strains of Salmonella enterica isolated from poultry houses.</title>
        <authorList>
            <person name="Lamas A."/>
            <person name="Regal P."/>
            <person name="Miranda J.M."/>
            <person name="Vazquez B."/>
            <person name="Cepeda A."/>
            <person name="Franco C.M."/>
        </authorList>
    </citation>
    <scope>NUCLEOTIDE SEQUENCE</scope>
    <source>
        <strain evidence="33">LHICA_D1</strain>
    </source>
</reference>
<dbReference type="EMBL" id="DAAFZM010000039">
    <property type="protein sequence ID" value="HAB2187051.1"/>
    <property type="molecule type" value="Genomic_DNA"/>
</dbReference>
<dbReference type="EMBL" id="DAAGOZ010000011">
    <property type="protein sequence ID" value="HAB3964455.1"/>
    <property type="molecule type" value="Genomic_DNA"/>
</dbReference>
<evidence type="ECO:0000256" key="1">
    <source>
        <dbReference type="SAM" id="Phobius"/>
    </source>
</evidence>
<dbReference type="Proteomes" id="UP000230639">
    <property type="component" value="Chromosome"/>
</dbReference>
<evidence type="ECO:0000313" key="32">
    <source>
        <dbReference type="EMBL" id="MIE72990.1"/>
    </source>
</evidence>
<dbReference type="EMBL" id="DAAGVL010000045">
    <property type="protein sequence ID" value="HAB4721996.1"/>
    <property type="molecule type" value="Genomic_DNA"/>
</dbReference>
<dbReference type="EMBL" id="DAAHCF010000074">
    <property type="protein sequence ID" value="HAB5478956.1"/>
    <property type="molecule type" value="Genomic_DNA"/>
</dbReference>
<gene>
    <name evidence="6" type="ORF">AH359_22195</name>
    <name evidence="7" type="ORF">B4V94_23580</name>
    <name evidence="2" type="ORF">CNQ75_12155</name>
    <name evidence="4" type="ORF">CTQ69_25555</name>
    <name evidence="32" type="ORF">EL06_27340</name>
    <name evidence="5" type="ORF">FNI27_22580</name>
    <name evidence="28" type="ORF">G0D47_23100</name>
    <name evidence="29" type="ORF">G2916_14095</name>
    <name evidence="31" type="ORF">G2997_19200</name>
    <name evidence="30" type="ORF">G3A00_22360</name>
    <name evidence="23" type="ORF">GB016_22105</name>
    <name evidence="10" type="ORF">GB034_18285</name>
    <name evidence="11" type="ORF">GB088_19935</name>
    <name evidence="25" type="ORF">GB236_13570</name>
    <name evidence="26" type="ORF">GB246_22080</name>
    <name evidence="13" type="ORF">GB337_16815</name>
    <name evidence="12" type="ORF">GB348_21100</name>
    <name evidence="27" type="ORF">GB480_23575</name>
    <name evidence="24" type="ORF">GBS30_08645</name>
    <name evidence="15" type="ORF">GBV97_16410</name>
    <name evidence="14" type="ORF">GBW00_22205</name>
    <name evidence="17" type="ORF">GBX19_19505</name>
    <name evidence="16" type="ORF">GBX62_10535</name>
    <name evidence="8" type="ORF">GBY11_21605</name>
    <name evidence="19" type="ORF">GBY15_20935</name>
    <name evidence="18" type="ORF">GBY29_18035</name>
    <name evidence="20" type="ORF">GBY49_20495</name>
    <name evidence="9" type="ORF">GBZ10_22380</name>
    <name evidence="21" type="ORF">GBZ12_20895</name>
    <name evidence="22" type="ORF">GBZ37_21915</name>
    <name evidence="33" type="ORF">JMJ85_14310</name>
    <name evidence="34" type="ORF">NCTC10060_03475</name>
    <name evidence="3" type="ORF">PG27_25975</name>
</gene>
<dbReference type="EMBL" id="DAAFWI010000051">
    <property type="protein sequence ID" value="HAB1778046.1"/>
    <property type="molecule type" value="Genomic_DNA"/>
</dbReference>
<evidence type="ECO:0000313" key="36">
    <source>
        <dbReference type="Proteomes" id="UP000254633"/>
    </source>
</evidence>
<evidence type="ECO:0000313" key="3">
    <source>
        <dbReference type="EMBL" id="EBP3696555.1"/>
    </source>
</evidence>
<dbReference type="Proteomes" id="UP000254633">
    <property type="component" value="Unassembled WGS sequence"/>
</dbReference>
<evidence type="ECO:0000313" key="9">
    <source>
        <dbReference type="EMBL" id="HAB1849091.1"/>
    </source>
</evidence>
<evidence type="ECO:0000313" key="5">
    <source>
        <dbReference type="EMBL" id="ECJ2915697.1"/>
    </source>
</evidence>
<evidence type="ECO:0000313" key="13">
    <source>
        <dbReference type="EMBL" id="HAB2326618.1"/>
    </source>
</evidence>
<dbReference type="EMBL" id="DAAGNY010000037">
    <property type="protein sequence ID" value="HAB3844580.1"/>
    <property type="molecule type" value="Genomic_DNA"/>
</dbReference>
<evidence type="ECO:0000313" key="19">
    <source>
        <dbReference type="EMBL" id="HAB4102074.1"/>
    </source>
</evidence>
<dbReference type="EMBL" id="DAAGVB010000083">
    <property type="protein sequence ID" value="HAB4676217.1"/>
    <property type="molecule type" value="Genomic_DNA"/>
</dbReference>
<dbReference type="EMBL" id="DAAHFA010000042">
    <property type="protein sequence ID" value="HAB5843407.1"/>
    <property type="molecule type" value="Genomic_DNA"/>
</dbReference>
<reference evidence="8" key="2">
    <citation type="journal article" date="2018" name="Genome Biol.">
        <title>SKESA: strategic k-mer extension for scrupulous assemblies.</title>
        <authorList>
            <person name="Souvorov A."/>
            <person name="Agarwala R."/>
            <person name="Lipman D.J."/>
        </authorList>
    </citation>
    <scope>NUCLEOTIDE SEQUENCE</scope>
    <source>
        <strain evidence="28">11-1391</strain>
        <strain evidence="8">Salmonella enterica</strain>
    </source>
</reference>
<evidence type="ECO:0000313" key="24">
    <source>
        <dbReference type="EMBL" id="HAB5329750.1"/>
    </source>
</evidence>
<dbReference type="EMBL" id="UGXH01000003">
    <property type="protein sequence ID" value="SUG56302.1"/>
    <property type="molecule type" value="Genomic_DNA"/>
</dbReference>
<dbReference type="EMBL" id="DAAQZP010000060">
    <property type="protein sequence ID" value="HAE1596737.1"/>
    <property type="molecule type" value="Genomic_DNA"/>
</dbReference>
<evidence type="ECO:0000313" key="20">
    <source>
        <dbReference type="EMBL" id="HAB4458657.1"/>
    </source>
</evidence>
<dbReference type="EMBL" id="DAAFYE010000056">
    <property type="protein sequence ID" value="HAB1993372.1"/>
    <property type="molecule type" value="Genomic_DNA"/>
</dbReference>
<evidence type="ECO:0000313" key="21">
    <source>
        <dbReference type="EMBL" id="HAB4676217.1"/>
    </source>
</evidence>
<evidence type="ECO:0000313" key="2">
    <source>
        <dbReference type="EMBL" id="ATW55211.1"/>
    </source>
</evidence>
<evidence type="ECO:0000313" key="17">
    <source>
        <dbReference type="EMBL" id="HAB3979694.1"/>
    </source>
</evidence>
<dbReference type="EMBL" id="RSHK01000054">
    <property type="protein sequence ID" value="MIE72990.1"/>
    <property type="molecule type" value="Genomic_DNA"/>
</dbReference>
<evidence type="ECO:0000313" key="31">
    <source>
        <dbReference type="EMBL" id="HAE1596737.1"/>
    </source>
</evidence>
<dbReference type="EMBL" id="DAAHJH010000035">
    <property type="protein sequence ID" value="HAB6341809.1"/>
    <property type="molecule type" value="Genomic_DNA"/>
</dbReference>
<evidence type="ECO:0000313" key="23">
    <source>
        <dbReference type="EMBL" id="HAB5019134.1"/>
    </source>
</evidence>
<protein>
    <submittedName>
        <fullName evidence="2">Uncharacterized protein</fullName>
    </submittedName>
</protein>
<dbReference type="RefSeq" id="WP_053509562.1">
    <property type="nucleotide sequence ID" value="NZ_CP011288.1"/>
</dbReference>
<dbReference type="EMBL" id="CP078142">
    <property type="protein sequence ID" value="QXN82042.1"/>
    <property type="molecule type" value="Genomic_DNA"/>
</dbReference>
<evidence type="ECO:0000313" key="33">
    <source>
        <dbReference type="EMBL" id="QXN82042.1"/>
    </source>
</evidence>
<reference evidence="8" key="7">
    <citation type="submission" date="2019-10" db="EMBL/GenBank/DDBJ databases">
        <authorList>
            <consortium name="NCBI Pathogen Detection Project"/>
        </authorList>
    </citation>
    <scope>NUCLEOTIDE SEQUENCE</scope>
    <source>
        <strain evidence="28">11-1391</strain>
        <strain evidence="8">Salmonella enterica</strain>
    </source>
</reference>
<dbReference type="EMBL" id="DAAQZS010000039">
    <property type="protein sequence ID" value="HAE1476608.1"/>
    <property type="molecule type" value="Genomic_DNA"/>
</dbReference>
<evidence type="ECO:0000313" key="25">
    <source>
        <dbReference type="EMBL" id="HAB5478956.1"/>
    </source>
</evidence>
<dbReference type="EMBL" id="DAAGQE010000059">
    <property type="protein sequence ID" value="HAB4102074.1"/>
    <property type="molecule type" value="Genomic_DNA"/>
</dbReference>
<name>A0A2I5HIW2_SALDZ</name>
<evidence type="ECO:0000313" key="11">
    <source>
        <dbReference type="EMBL" id="HAB1993372.1"/>
    </source>
</evidence>
<feature type="transmembrane region" description="Helical" evidence="1">
    <location>
        <begin position="21"/>
        <end position="52"/>
    </location>
</feature>
<evidence type="ECO:0000313" key="12">
    <source>
        <dbReference type="EMBL" id="HAB2187051.1"/>
    </source>
</evidence>
<dbReference type="EMBL" id="DAAGPC010000062">
    <property type="protein sequence ID" value="HAB3979694.1"/>
    <property type="molecule type" value="Genomic_DNA"/>
</dbReference>
<evidence type="ECO:0000313" key="22">
    <source>
        <dbReference type="EMBL" id="HAB4721996.1"/>
    </source>
</evidence>
<evidence type="ECO:0000313" key="10">
    <source>
        <dbReference type="EMBL" id="HAB1979951.1"/>
    </source>
</evidence>
<dbReference type="EMBL" id="DAAFWY010000043">
    <property type="protein sequence ID" value="HAB1849091.1"/>
    <property type="molecule type" value="Genomic_DNA"/>
</dbReference>
<sequence length="103" mass="11386">MHFSHHFTSFKDMVVTGVQALLMLPVILMMLASALMCPRAAGAIFLVLSGVLFFTDTRTFYRGFWGGILDCLLSFCPFVLLVCIVGMIIKFCTEKAKIPDGDS</sequence>
<keyword evidence="1" id="KW-1133">Transmembrane helix</keyword>
<dbReference type="EMBL" id="CP023345">
    <property type="protein sequence ID" value="ATW55211.1"/>
    <property type="molecule type" value="Genomic_DNA"/>
</dbReference>
<dbReference type="AlphaFoldDB" id="A0A2I5HIW2"/>
<evidence type="ECO:0000313" key="29">
    <source>
        <dbReference type="EMBL" id="HAE1265645.1"/>
    </source>
</evidence>
<evidence type="ECO:0000313" key="7">
    <source>
        <dbReference type="EMBL" id="EDH7458333.1"/>
    </source>
</evidence>
<keyword evidence="1" id="KW-0472">Membrane</keyword>
<dbReference type="Proteomes" id="UP000885362">
    <property type="component" value="Unassembled WGS sequence"/>
</dbReference>
<dbReference type="EMBL" id="DAAGTE010000095">
    <property type="protein sequence ID" value="HAB4458657.1"/>
    <property type="molecule type" value="Genomic_DNA"/>
</dbReference>
<accession>A0A2I5HIW2</accession>
<evidence type="ECO:0000313" key="6">
    <source>
        <dbReference type="EMBL" id="EDD0503941.1"/>
    </source>
</evidence>
<evidence type="ECO:0000313" key="15">
    <source>
        <dbReference type="EMBL" id="HAB3924942.1"/>
    </source>
</evidence>